<dbReference type="GO" id="GO:0003697">
    <property type="term" value="F:single-stranded DNA binding"/>
    <property type="evidence" value="ECO:0007669"/>
    <property type="project" value="TreeGrafter"/>
</dbReference>
<dbReference type="AlphaFoldDB" id="A0AAV5A0Q3"/>
<comment type="caution">
    <text evidence="7">The sequence shown here is derived from an EMBL/GenBank/DDBJ whole genome shotgun (WGS) entry which is preliminary data.</text>
</comment>
<dbReference type="Gene3D" id="3.40.50.300">
    <property type="entry name" value="P-loop containing nucleotide triphosphate hydrolases"/>
    <property type="match status" value="2"/>
</dbReference>
<reference evidence="7" key="1">
    <citation type="submission" date="2021-10" db="EMBL/GenBank/DDBJ databases">
        <title>De novo Genome Assembly of Clathrus columnatus (Basidiomycota, Fungi) Using Illumina and Nanopore Sequence Data.</title>
        <authorList>
            <person name="Ogiso-Tanaka E."/>
            <person name="Itagaki H."/>
            <person name="Hosoya T."/>
            <person name="Hosaka K."/>
        </authorList>
    </citation>
    <scope>NUCLEOTIDE SEQUENCE</scope>
    <source>
        <strain evidence="7">MO-923</strain>
    </source>
</reference>
<feature type="compositionally biased region" description="Basic and acidic residues" evidence="5">
    <location>
        <begin position="1"/>
        <end position="11"/>
    </location>
</feature>
<comment type="similarity">
    <text evidence="1">Belongs to the SMC family. SMC5 subfamily.</text>
</comment>
<dbReference type="SUPFAM" id="SSF52540">
    <property type="entry name" value="P-loop containing nucleoside triphosphate hydrolases"/>
    <property type="match status" value="1"/>
</dbReference>
<dbReference type="GO" id="GO:0005634">
    <property type="term" value="C:nucleus"/>
    <property type="evidence" value="ECO:0007669"/>
    <property type="project" value="TreeGrafter"/>
</dbReference>
<feature type="domain" description="Rad50/SbcC-type AAA" evidence="6">
    <location>
        <begin position="114"/>
        <end position="324"/>
    </location>
</feature>
<keyword evidence="8" id="KW-1185">Reference proteome</keyword>
<evidence type="ECO:0000256" key="2">
    <source>
        <dbReference type="ARBA" id="ARBA00018687"/>
    </source>
</evidence>
<protein>
    <recommendedName>
        <fullName evidence="2">Structural maintenance of chromosomes protein 5</fullName>
    </recommendedName>
</protein>
<feature type="coiled-coil region" evidence="4">
    <location>
        <begin position="360"/>
        <end position="448"/>
    </location>
</feature>
<accession>A0AAV5A0Q3</accession>
<evidence type="ECO:0000256" key="3">
    <source>
        <dbReference type="ARBA" id="ARBA00023054"/>
    </source>
</evidence>
<dbReference type="PANTHER" id="PTHR45916:SF1">
    <property type="entry name" value="STRUCTURAL MAINTENANCE OF CHROMOSOMES PROTEIN 5"/>
    <property type="match status" value="1"/>
</dbReference>
<dbReference type="Pfam" id="PF13476">
    <property type="entry name" value="AAA_23"/>
    <property type="match status" value="1"/>
</dbReference>
<evidence type="ECO:0000256" key="1">
    <source>
        <dbReference type="ARBA" id="ARBA00010171"/>
    </source>
</evidence>
<feature type="compositionally biased region" description="Low complexity" evidence="5">
    <location>
        <begin position="12"/>
        <end position="26"/>
    </location>
</feature>
<dbReference type="GO" id="GO:0030915">
    <property type="term" value="C:Smc5-Smc6 complex"/>
    <property type="evidence" value="ECO:0007669"/>
    <property type="project" value="TreeGrafter"/>
</dbReference>
<evidence type="ECO:0000259" key="6">
    <source>
        <dbReference type="Pfam" id="PF13476"/>
    </source>
</evidence>
<feature type="region of interest" description="Disordered" evidence="5">
    <location>
        <begin position="1"/>
        <end position="94"/>
    </location>
</feature>
<dbReference type="GO" id="GO:0000724">
    <property type="term" value="P:double-strand break repair via homologous recombination"/>
    <property type="evidence" value="ECO:0007669"/>
    <property type="project" value="TreeGrafter"/>
</dbReference>
<feature type="coiled-coil region" evidence="4">
    <location>
        <begin position="734"/>
        <end position="761"/>
    </location>
</feature>
<evidence type="ECO:0000313" key="8">
    <source>
        <dbReference type="Proteomes" id="UP001050691"/>
    </source>
</evidence>
<keyword evidence="3 4" id="KW-0175">Coiled coil</keyword>
<dbReference type="Proteomes" id="UP001050691">
    <property type="component" value="Unassembled WGS sequence"/>
</dbReference>
<organism evidence="7 8">
    <name type="scientific">Clathrus columnatus</name>
    <dbReference type="NCBI Taxonomy" id="1419009"/>
    <lineage>
        <taxon>Eukaryota</taxon>
        <taxon>Fungi</taxon>
        <taxon>Dikarya</taxon>
        <taxon>Basidiomycota</taxon>
        <taxon>Agaricomycotina</taxon>
        <taxon>Agaricomycetes</taxon>
        <taxon>Phallomycetidae</taxon>
        <taxon>Phallales</taxon>
        <taxon>Clathraceae</taxon>
        <taxon>Clathrus</taxon>
    </lineage>
</organism>
<proteinExistence type="inferred from homology"/>
<feature type="compositionally biased region" description="Acidic residues" evidence="5">
    <location>
        <begin position="52"/>
        <end position="66"/>
    </location>
</feature>
<sequence>MAINKAKEKRTTVTTTSGSRTKSGRVGSHDEDGDGTPNGDHGSEETLSSGNAEDENANEYEEENGEENGSPNGRKRARLNEGGDSVVVKDEKPKVQRAHLTRDKDGYVPGSIVRIQLKNFVTYDFVEFRPGPSLNMIFGPNGTGKSSIACAICIGLNGSPSLLGRSTELNAFVKQGYDSGYVELELKGKSGTPNLIIRRSITSKNRSSQFTLNGANSTGREITERLTELNVQVGNLCSFLPQDRVSEFAQMSPQQLLKETQHTAGDAELTTWHNFLIAKGKELVEQSKKIEDEKKLLTNLEEKQKILEKDVKRYNERRATEKQIELLNVILPYVEYKESKAEYDLRRRQRDLAHREHRQVEELNKPIKDLQAELQKQHNQLDKERAETKENLKNQYTRTITSLKENTKKAAGRAEDALERIKTLKRQEKDRQKHIAKAQEEIQKFQEKVDNPPSCEPIEPVKEQIKVVKTALAEINVKRVQLKQAVSDLVERSERNKISFEEKQRELKALEDFTNRKVQALGRWDRDCAEVVNWILANRATNEFAARIDLPAVIGVDLKDQRYANSVEACFGGNQMKTFITHSESDYREFNRIFIDTPQAVGQKVNVTVWYRPRNDASLGGPPLSPQELHSLGFEGYAIDFVECSEGLKWFLMKELNMHRTPIALRGVDDVKAQSLLTRPGPDGRPAPNVSYMAANVSASVSRSAYGQRKVMTVTRGIPNARNLVHPSVDPEAKRKIEQDLTLLQQAIDELKAQTHALKDEDQTYIEELQKKKPEHDGLVARQQAVENMMSEIRMNENKLMTWKNKLKDYEKQPSVEEERLKQAAIVERSVKERSKIVGELQTLVQEMIKKHSALAVISLKQIQLATNLEAIDTIWEERSTTVRQLKDAYEEAQKRFNEIKAESTKRLEIVKEKIQALEPELHERFKAMDEEDKTKPPEERWTAEKANAALETEQAKLELNSATDAGIIATYEAREREINNIRGDHEKKQNNYKKLTEKVQNIRNQWYPALTNLVTAIGEKFSAAFDNIGCAGEIRISEHEDYDKWSIDIFVKFRNEEPLTQLTGQRQSGGERSLTTIMYLMSLTEHARAPFSLVDEINQGMDQRYERAVHDQLVKVTCQAESGQYFLITPKLLPFLKYHENMKILCVNNGEWLPEATSSGVGNMRQMIEKFARRRAGPAAA</sequence>
<name>A0AAV5A0Q3_9AGAM</name>
<dbReference type="EMBL" id="BPWL01000003">
    <property type="protein sequence ID" value="GJJ08189.1"/>
    <property type="molecule type" value="Genomic_DNA"/>
</dbReference>
<gene>
    <name evidence="7" type="ORF">Clacol_002397</name>
</gene>
<evidence type="ECO:0000256" key="5">
    <source>
        <dbReference type="SAM" id="MobiDB-lite"/>
    </source>
</evidence>
<evidence type="ECO:0000256" key="4">
    <source>
        <dbReference type="SAM" id="Coils"/>
    </source>
</evidence>
<dbReference type="InterPro" id="IPR027417">
    <property type="entry name" value="P-loop_NTPase"/>
</dbReference>
<feature type="coiled-coil region" evidence="4">
    <location>
        <begin position="283"/>
        <end position="317"/>
    </location>
</feature>
<feature type="coiled-coil region" evidence="4">
    <location>
        <begin position="972"/>
        <end position="1006"/>
    </location>
</feature>
<dbReference type="PANTHER" id="PTHR45916">
    <property type="entry name" value="STRUCTURAL MAINTENANCE OF CHROMOSOMES PROTEIN 5"/>
    <property type="match status" value="1"/>
</dbReference>
<evidence type="ECO:0000313" key="7">
    <source>
        <dbReference type="EMBL" id="GJJ08189.1"/>
    </source>
</evidence>
<dbReference type="InterPro" id="IPR038729">
    <property type="entry name" value="Rad50/SbcC_AAA"/>
</dbReference>